<proteinExistence type="inferred from homology"/>
<dbReference type="InterPro" id="IPR023538">
    <property type="entry name" value="RNP1"/>
</dbReference>
<dbReference type="GO" id="GO:0033204">
    <property type="term" value="F:ribonuclease P RNA binding"/>
    <property type="evidence" value="ECO:0007669"/>
    <property type="project" value="InterPro"/>
</dbReference>
<dbReference type="HAMAP" id="MF_00754">
    <property type="entry name" value="RNase_P_1"/>
    <property type="match status" value="1"/>
</dbReference>
<dbReference type="RefSeq" id="WP_116669669.1">
    <property type="nucleotide sequence ID" value="NZ_CALIUN010000013.1"/>
</dbReference>
<dbReference type="InterPro" id="IPR036980">
    <property type="entry name" value="RNase_P/MRP_Rpp29_sf"/>
</dbReference>
<dbReference type="PANTHER" id="PTHR13348:SF0">
    <property type="entry name" value="RIBONUCLEASE P PROTEIN SUBUNIT P29"/>
    <property type="match status" value="1"/>
</dbReference>
<dbReference type="GO" id="GO:0030677">
    <property type="term" value="C:ribonuclease P complex"/>
    <property type="evidence" value="ECO:0007669"/>
    <property type="project" value="UniProtKB-UniRule"/>
</dbReference>
<gene>
    <name evidence="7" type="primary">rnp1</name>
    <name evidence="8" type="ORF">MBBWO_08830</name>
</gene>
<dbReference type="OrthoDB" id="39019at2157"/>
<dbReference type="InterPro" id="IPR002730">
    <property type="entry name" value="Rpp29/RNP1"/>
</dbReference>
<protein>
    <recommendedName>
        <fullName evidence="7">Ribonuclease P protein component 1</fullName>
        <shortName evidence="7">RNase P component 1</shortName>
        <ecNumber evidence="7">3.1.26.5</ecNumber>
    </recommendedName>
    <alternativeName>
        <fullName evidence="7">Rpp29</fullName>
    </alternativeName>
</protein>
<dbReference type="SUPFAM" id="SSF101744">
    <property type="entry name" value="Rof/RNase P subunit-like"/>
    <property type="match status" value="1"/>
</dbReference>
<dbReference type="InterPro" id="IPR023534">
    <property type="entry name" value="Rof/RNase_P-like"/>
</dbReference>
<keyword evidence="9" id="KW-1185">Reference proteome</keyword>
<organism evidence="8 9">
    <name type="scientific">Methanobrevibacter woesei</name>
    <dbReference type="NCBI Taxonomy" id="190976"/>
    <lineage>
        <taxon>Archaea</taxon>
        <taxon>Methanobacteriati</taxon>
        <taxon>Methanobacteriota</taxon>
        <taxon>Methanomada group</taxon>
        <taxon>Methanobacteria</taxon>
        <taxon>Methanobacteriales</taxon>
        <taxon>Methanobacteriaceae</taxon>
        <taxon>Methanobrevibacter</taxon>
    </lineage>
</organism>
<reference evidence="8 9" key="1">
    <citation type="submission" date="2017-03" db="EMBL/GenBank/DDBJ databases">
        <title>Genome sequence of Methanobrevibacter wosei.</title>
        <authorList>
            <person name="Poehlein A."/>
            <person name="Seedorf H."/>
            <person name="Daniel R."/>
        </authorList>
    </citation>
    <scope>NUCLEOTIDE SEQUENCE [LARGE SCALE GENOMIC DNA]</scope>
    <source>
        <strain evidence="8 9">DSM 11979</strain>
    </source>
</reference>
<comment type="function">
    <text evidence="7">Part of ribonuclease P, a protein complex that generates mature tRNA molecules by cleaving their 5'-ends.</text>
</comment>
<dbReference type="GO" id="GO:0004526">
    <property type="term" value="F:ribonuclease P activity"/>
    <property type="evidence" value="ECO:0007669"/>
    <property type="project" value="UniProtKB-UniRule"/>
</dbReference>
<accession>A0A2U1S7G4</accession>
<evidence type="ECO:0000313" key="8">
    <source>
        <dbReference type="EMBL" id="PWB86030.1"/>
    </source>
</evidence>
<comment type="subcellular location">
    <subcellularLocation>
        <location evidence="7">Cytoplasm</location>
    </subcellularLocation>
</comment>
<evidence type="ECO:0000256" key="4">
    <source>
        <dbReference type="ARBA" id="ARBA00022722"/>
    </source>
</evidence>
<evidence type="ECO:0000256" key="3">
    <source>
        <dbReference type="ARBA" id="ARBA00022694"/>
    </source>
</evidence>
<keyword evidence="4 7" id="KW-0540">Nuclease</keyword>
<dbReference type="Gene3D" id="2.30.30.210">
    <property type="entry name" value="Ribonuclease P/MRP, subunit p29"/>
    <property type="match status" value="1"/>
</dbReference>
<evidence type="ECO:0000256" key="6">
    <source>
        <dbReference type="ARBA" id="ARBA00022801"/>
    </source>
</evidence>
<comment type="similarity">
    <text evidence="1 7">Belongs to the eukaryotic/archaeal RNase P protein component 1 family.</text>
</comment>
<dbReference type="Pfam" id="PF01868">
    <property type="entry name" value="RNase_P-MRP_p29"/>
    <property type="match status" value="1"/>
</dbReference>
<dbReference type="Proteomes" id="UP000245577">
    <property type="component" value="Unassembled WGS sequence"/>
</dbReference>
<evidence type="ECO:0000256" key="7">
    <source>
        <dbReference type="HAMAP-Rule" id="MF_00754"/>
    </source>
</evidence>
<dbReference type="GO" id="GO:0000172">
    <property type="term" value="C:ribonuclease MRP complex"/>
    <property type="evidence" value="ECO:0007669"/>
    <property type="project" value="InterPro"/>
</dbReference>
<dbReference type="GO" id="GO:0001682">
    <property type="term" value="P:tRNA 5'-leader removal"/>
    <property type="evidence" value="ECO:0007669"/>
    <property type="project" value="UniProtKB-UniRule"/>
</dbReference>
<dbReference type="EMBL" id="MZGU01000004">
    <property type="protein sequence ID" value="PWB86030.1"/>
    <property type="molecule type" value="Genomic_DNA"/>
</dbReference>
<dbReference type="InterPro" id="IPR016848">
    <property type="entry name" value="RNase_P/MRP_Rpp29-subunit"/>
</dbReference>
<dbReference type="PANTHER" id="PTHR13348">
    <property type="entry name" value="RIBONUCLEASE P SUBUNIT P29"/>
    <property type="match status" value="1"/>
</dbReference>
<evidence type="ECO:0000256" key="1">
    <source>
        <dbReference type="ARBA" id="ARBA00006181"/>
    </source>
</evidence>
<dbReference type="GO" id="GO:0006364">
    <property type="term" value="P:rRNA processing"/>
    <property type="evidence" value="ECO:0007669"/>
    <property type="project" value="TreeGrafter"/>
</dbReference>
<evidence type="ECO:0000256" key="2">
    <source>
        <dbReference type="ARBA" id="ARBA00022490"/>
    </source>
</evidence>
<dbReference type="AlphaFoldDB" id="A0A2U1S7G4"/>
<name>A0A2U1S7G4_9EURY</name>
<keyword evidence="6 7" id="KW-0378">Hydrolase</keyword>
<keyword evidence="5 7" id="KW-0255">Endonuclease</keyword>
<dbReference type="SMART" id="SM00538">
    <property type="entry name" value="POP4"/>
    <property type="match status" value="1"/>
</dbReference>
<evidence type="ECO:0000256" key="5">
    <source>
        <dbReference type="ARBA" id="ARBA00022759"/>
    </source>
</evidence>
<comment type="subunit">
    <text evidence="7">Consists of a catalytic RNA component and at least 4-5 protein subunits.</text>
</comment>
<comment type="caution">
    <text evidence="8">The sequence shown here is derived from an EMBL/GenBank/DDBJ whole genome shotgun (WGS) entry which is preliminary data.</text>
</comment>
<comment type="catalytic activity">
    <reaction evidence="7">
        <text>Endonucleolytic cleavage of RNA, removing 5'-extranucleotides from tRNA precursor.</text>
        <dbReference type="EC" id="3.1.26.5"/>
    </reaction>
</comment>
<dbReference type="EC" id="3.1.26.5" evidence="7"/>
<keyword evidence="3 7" id="KW-0819">tRNA processing</keyword>
<sequence>MITAKNLVHHEFIGLKVNVTSLTDKSLNLNGIVIDETKNTIKIEVNKGNGIYVEKLIPKRNSMFQFEIPSGEIVEINGNILSIRPEDRIKKRFKKI</sequence>
<keyword evidence="2 7" id="KW-0963">Cytoplasm</keyword>
<evidence type="ECO:0000313" key="9">
    <source>
        <dbReference type="Proteomes" id="UP000245577"/>
    </source>
</evidence>
<dbReference type="GO" id="GO:0005737">
    <property type="term" value="C:cytoplasm"/>
    <property type="evidence" value="ECO:0007669"/>
    <property type="project" value="UniProtKB-SubCell"/>
</dbReference>